<evidence type="ECO:0000313" key="2">
    <source>
        <dbReference type="Proteomes" id="UP000324222"/>
    </source>
</evidence>
<comment type="caution">
    <text evidence="1">The sequence shown here is derived from an EMBL/GenBank/DDBJ whole genome shotgun (WGS) entry which is preliminary data.</text>
</comment>
<dbReference type="Proteomes" id="UP000324222">
    <property type="component" value="Unassembled WGS sequence"/>
</dbReference>
<keyword evidence="2" id="KW-1185">Reference proteome</keyword>
<accession>A0A5B7D8U3</accession>
<dbReference type="AlphaFoldDB" id="A0A5B7D8U3"/>
<proteinExistence type="predicted"/>
<organism evidence="1 2">
    <name type="scientific">Portunus trituberculatus</name>
    <name type="common">Swimming crab</name>
    <name type="synonym">Neptunus trituberculatus</name>
    <dbReference type="NCBI Taxonomy" id="210409"/>
    <lineage>
        <taxon>Eukaryota</taxon>
        <taxon>Metazoa</taxon>
        <taxon>Ecdysozoa</taxon>
        <taxon>Arthropoda</taxon>
        <taxon>Crustacea</taxon>
        <taxon>Multicrustacea</taxon>
        <taxon>Malacostraca</taxon>
        <taxon>Eumalacostraca</taxon>
        <taxon>Eucarida</taxon>
        <taxon>Decapoda</taxon>
        <taxon>Pleocyemata</taxon>
        <taxon>Brachyura</taxon>
        <taxon>Eubrachyura</taxon>
        <taxon>Portunoidea</taxon>
        <taxon>Portunidae</taxon>
        <taxon>Portuninae</taxon>
        <taxon>Portunus</taxon>
    </lineage>
</organism>
<sequence>MQPLDPPIDVYIYAPYLPFYLFVFLRKHYYDLCFYRGVFFPDWLVVASSSGCSQAFGCPAGYVPVASARQCGEDGRRIFFMPNMDSKCGRQNFQPRSVDGRTVVSKPVRPPFLPGNT</sequence>
<dbReference type="EMBL" id="VSRR010000608">
    <property type="protein sequence ID" value="MPC17635.1"/>
    <property type="molecule type" value="Genomic_DNA"/>
</dbReference>
<reference evidence="1 2" key="1">
    <citation type="submission" date="2019-05" db="EMBL/GenBank/DDBJ databases">
        <title>Another draft genome of Portunus trituberculatus and its Hox gene families provides insights of decapod evolution.</title>
        <authorList>
            <person name="Jeong J.-H."/>
            <person name="Song I."/>
            <person name="Kim S."/>
            <person name="Choi T."/>
            <person name="Kim D."/>
            <person name="Ryu S."/>
            <person name="Kim W."/>
        </authorList>
    </citation>
    <scope>NUCLEOTIDE SEQUENCE [LARGE SCALE GENOMIC DNA]</scope>
    <source>
        <tissue evidence="1">Muscle</tissue>
    </source>
</reference>
<name>A0A5B7D8U3_PORTR</name>
<evidence type="ECO:0000313" key="1">
    <source>
        <dbReference type="EMBL" id="MPC17635.1"/>
    </source>
</evidence>
<gene>
    <name evidence="1" type="ORF">E2C01_010498</name>
</gene>
<protein>
    <submittedName>
        <fullName evidence="1">Uncharacterized protein</fullName>
    </submittedName>
</protein>